<keyword evidence="2" id="KW-0645">Protease</keyword>
<proteinExistence type="predicted"/>
<dbReference type="AlphaFoldDB" id="T0ZTJ5"/>
<comment type="caution">
    <text evidence="4">The sequence shown here is derived from an EMBL/GenBank/DDBJ whole genome shotgun (WGS) entry which is preliminary data.</text>
</comment>
<dbReference type="GO" id="GO:0006508">
    <property type="term" value="P:proteolysis"/>
    <property type="evidence" value="ECO:0007669"/>
    <property type="project" value="InterPro"/>
</dbReference>
<evidence type="ECO:0000259" key="3">
    <source>
        <dbReference type="PROSITE" id="PS51786"/>
    </source>
</evidence>
<name>T0ZTJ5_9ZZZZ</name>
<reference evidence="4" key="1">
    <citation type="submission" date="2013-08" db="EMBL/GenBank/DDBJ databases">
        <authorList>
            <person name="Mendez C."/>
            <person name="Richter M."/>
            <person name="Ferrer M."/>
            <person name="Sanchez J."/>
        </authorList>
    </citation>
    <scope>NUCLEOTIDE SEQUENCE</scope>
</reference>
<keyword evidence="1 4" id="KW-0378">Hydrolase</keyword>
<dbReference type="GO" id="GO:0005524">
    <property type="term" value="F:ATP binding"/>
    <property type="evidence" value="ECO:0007669"/>
    <property type="project" value="InterPro"/>
</dbReference>
<dbReference type="Pfam" id="PF05362">
    <property type="entry name" value="Lon_C"/>
    <property type="match status" value="1"/>
</dbReference>
<dbReference type="InterPro" id="IPR008269">
    <property type="entry name" value="Lon_proteolytic"/>
</dbReference>
<evidence type="ECO:0000256" key="1">
    <source>
        <dbReference type="ARBA" id="ARBA00022801"/>
    </source>
</evidence>
<dbReference type="InterPro" id="IPR014721">
    <property type="entry name" value="Ribsml_uS5_D2-typ_fold_subgr"/>
</dbReference>
<dbReference type="InterPro" id="IPR020568">
    <property type="entry name" value="Ribosomal_Su5_D2-typ_SF"/>
</dbReference>
<dbReference type="Gene3D" id="3.30.230.10">
    <property type="match status" value="1"/>
</dbReference>
<organism evidence="4">
    <name type="scientific">mine drainage metagenome</name>
    <dbReference type="NCBI Taxonomy" id="410659"/>
    <lineage>
        <taxon>unclassified sequences</taxon>
        <taxon>metagenomes</taxon>
        <taxon>ecological metagenomes</taxon>
    </lineage>
</organism>
<dbReference type="GO" id="GO:0030163">
    <property type="term" value="P:protein catabolic process"/>
    <property type="evidence" value="ECO:0007669"/>
    <property type="project" value="InterPro"/>
</dbReference>
<dbReference type="SUPFAM" id="SSF54211">
    <property type="entry name" value="Ribosomal protein S5 domain 2-like"/>
    <property type="match status" value="1"/>
</dbReference>
<reference evidence="4" key="2">
    <citation type="journal article" date="2014" name="ISME J.">
        <title>Microbial stratification in low pH oxic and suboxic macroscopic growths along an acid mine drainage.</title>
        <authorList>
            <person name="Mendez-Garcia C."/>
            <person name="Mesa V."/>
            <person name="Sprenger R.R."/>
            <person name="Richter M."/>
            <person name="Diez M.S."/>
            <person name="Solano J."/>
            <person name="Bargiela R."/>
            <person name="Golyshina O.V."/>
            <person name="Manteca A."/>
            <person name="Ramos J.L."/>
            <person name="Gallego J.R."/>
            <person name="Llorente I."/>
            <person name="Martins Dos Santos V.A."/>
            <person name="Jensen O.N."/>
            <person name="Pelaez A.I."/>
            <person name="Sanchez J."/>
            <person name="Ferrer M."/>
        </authorList>
    </citation>
    <scope>NUCLEOTIDE SEQUENCE</scope>
</reference>
<dbReference type="GO" id="GO:0004252">
    <property type="term" value="F:serine-type endopeptidase activity"/>
    <property type="evidence" value="ECO:0007669"/>
    <property type="project" value="InterPro"/>
</dbReference>
<dbReference type="EC" id="3.4.21.-" evidence="4"/>
<keyword evidence="2" id="KW-0720">Serine protease</keyword>
<feature type="domain" description="Lon proteolytic" evidence="3">
    <location>
        <begin position="1"/>
        <end position="102"/>
    </location>
</feature>
<dbReference type="InterPro" id="IPR027065">
    <property type="entry name" value="Lon_Prtase"/>
</dbReference>
<evidence type="ECO:0000313" key="4">
    <source>
        <dbReference type="EMBL" id="EQD31989.1"/>
    </source>
</evidence>
<dbReference type="InterPro" id="IPR008268">
    <property type="entry name" value="Peptidase_S16_AS"/>
</dbReference>
<accession>T0ZTJ5</accession>
<dbReference type="PANTHER" id="PTHR10046">
    <property type="entry name" value="ATP DEPENDENT LON PROTEASE FAMILY MEMBER"/>
    <property type="match status" value="1"/>
</dbReference>
<sequence length="118" mass="12498">AIPKDGPSAGITIAVAIVSLVTGIPVPETLAMTGEIALSGRVLPVGGVKEKLIGAREAGIKRVFIPEKNAKDLLEIPEEVKKDLTIVLVSHIDDIFDECFSIKKTKKPVLSKVAKKSS</sequence>
<dbReference type="PRINTS" id="PR00830">
    <property type="entry name" value="ENDOLAPTASE"/>
</dbReference>
<dbReference type="GO" id="GO:0004176">
    <property type="term" value="F:ATP-dependent peptidase activity"/>
    <property type="evidence" value="ECO:0007669"/>
    <property type="project" value="InterPro"/>
</dbReference>
<dbReference type="EMBL" id="AUZY01011956">
    <property type="protein sequence ID" value="EQD31989.1"/>
    <property type="molecule type" value="Genomic_DNA"/>
</dbReference>
<dbReference type="PROSITE" id="PS01046">
    <property type="entry name" value="LON_SER"/>
    <property type="match status" value="1"/>
</dbReference>
<gene>
    <name evidence="4" type="ORF">B1B_17885</name>
</gene>
<protein>
    <submittedName>
        <fullName evidence="4">Protein containing Peptidase S16, lon</fullName>
        <ecNumber evidence="4">3.4.21.-</ecNumber>
    </submittedName>
</protein>
<dbReference type="PROSITE" id="PS51786">
    <property type="entry name" value="LON_PROTEOLYTIC"/>
    <property type="match status" value="1"/>
</dbReference>
<evidence type="ECO:0000256" key="2">
    <source>
        <dbReference type="ARBA" id="ARBA00022825"/>
    </source>
</evidence>
<feature type="non-terminal residue" evidence="4">
    <location>
        <position position="1"/>
    </location>
</feature>